<evidence type="ECO:0000256" key="1">
    <source>
        <dbReference type="SAM" id="MobiDB-lite"/>
    </source>
</evidence>
<dbReference type="Proteomes" id="UP000310158">
    <property type="component" value="Unassembled WGS sequence"/>
</dbReference>
<name>A0A4S4LQL4_9AGAM</name>
<feature type="region of interest" description="Disordered" evidence="1">
    <location>
        <begin position="1"/>
        <end position="204"/>
    </location>
</feature>
<evidence type="ECO:0000313" key="2">
    <source>
        <dbReference type="EMBL" id="THH14217.1"/>
    </source>
</evidence>
<keyword evidence="3" id="KW-1185">Reference proteome</keyword>
<feature type="compositionally biased region" description="Polar residues" evidence="1">
    <location>
        <begin position="171"/>
        <end position="187"/>
    </location>
</feature>
<feature type="compositionally biased region" description="Polar residues" evidence="1">
    <location>
        <begin position="1"/>
        <end position="66"/>
    </location>
</feature>
<proteinExistence type="predicted"/>
<dbReference type="OrthoDB" id="3253876at2759"/>
<protein>
    <submittedName>
        <fullName evidence="2">Uncharacterized protein</fullName>
    </submittedName>
</protein>
<feature type="compositionally biased region" description="Low complexity" evidence="1">
    <location>
        <begin position="121"/>
        <end position="162"/>
    </location>
</feature>
<comment type="caution">
    <text evidence="2">The sequence shown here is derived from an EMBL/GenBank/DDBJ whole genome shotgun (WGS) entry which is preliminary data.</text>
</comment>
<feature type="compositionally biased region" description="Low complexity" evidence="1">
    <location>
        <begin position="67"/>
        <end position="111"/>
    </location>
</feature>
<gene>
    <name evidence="2" type="ORF">EW146_g6095</name>
</gene>
<organism evidence="2 3">
    <name type="scientific">Bondarzewia mesenterica</name>
    <dbReference type="NCBI Taxonomy" id="1095465"/>
    <lineage>
        <taxon>Eukaryota</taxon>
        <taxon>Fungi</taxon>
        <taxon>Dikarya</taxon>
        <taxon>Basidiomycota</taxon>
        <taxon>Agaricomycotina</taxon>
        <taxon>Agaricomycetes</taxon>
        <taxon>Russulales</taxon>
        <taxon>Bondarzewiaceae</taxon>
        <taxon>Bondarzewia</taxon>
    </lineage>
</organism>
<reference evidence="2 3" key="1">
    <citation type="submission" date="2019-02" db="EMBL/GenBank/DDBJ databases">
        <title>Genome sequencing of the rare red list fungi Bondarzewia mesenterica.</title>
        <authorList>
            <person name="Buettner E."/>
            <person name="Kellner H."/>
        </authorList>
    </citation>
    <scope>NUCLEOTIDE SEQUENCE [LARGE SCALE GENOMIC DNA]</scope>
    <source>
        <strain evidence="2 3">DSM 108281</strain>
    </source>
</reference>
<accession>A0A4S4LQL4</accession>
<evidence type="ECO:0000313" key="3">
    <source>
        <dbReference type="Proteomes" id="UP000310158"/>
    </source>
</evidence>
<sequence>MADISNNPFIDTSSSAASRYPNLSTQNSGSPQPSAPYTSWIRSPTSPSSGSYTNTGVPNGYINSNPTGYAAAQPGYQQQQWGGQQAGYGAQTPASSQYAGSSGFTPSSSFGQQLVSQATGYPQQQSYSGMPQQQGYGGYPSQTGYPQQQQQQQQQPQQPYGGNSYLAQFDPYSNNNNGMTSPTSQVPNSYAGSGAGGNGNGNYQSPHPRTFIHTHKAELELWDGPTWKQALNTFEELKRAWEERKRAAEIRVRALGGVVGGASGFFGGQPGYGSVYGYGQQQEMERLNAVVKEAEANVDTVAASAFQMTEVSTGYRHSGDLASKRRVRESSNAAIANLPDWPPQAF</sequence>
<dbReference type="AlphaFoldDB" id="A0A4S4LQL4"/>
<dbReference type="EMBL" id="SGPL01000293">
    <property type="protein sequence ID" value="THH14217.1"/>
    <property type="molecule type" value="Genomic_DNA"/>
</dbReference>